<organism evidence="1">
    <name type="scientific">Lepeophtheirus salmonis</name>
    <name type="common">Salmon louse</name>
    <name type="synonym">Caligus salmonis</name>
    <dbReference type="NCBI Taxonomy" id="72036"/>
    <lineage>
        <taxon>Eukaryota</taxon>
        <taxon>Metazoa</taxon>
        <taxon>Ecdysozoa</taxon>
        <taxon>Arthropoda</taxon>
        <taxon>Crustacea</taxon>
        <taxon>Multicrustacea</taxon>
        <taxon>Hexanauplia</taxon>
        <taxon>Copepoda</taxon>
        <taxon>Siphonostomatoida</taxon>
        <taxon>Caligidae</taxon>
        <taxon>Lepeophtheirus</taxon>
    </lineage>
</organism>
<dbReference type="AlphaFoldDB" id="A0A0K2TXZ4"/>
<protein>
    <submittedName>
        <fullName evidence="1">Uncharacterized protein</fullName>
    </submittedName>
</protein>
<name>A0A0K2TXZ4_LEPSM</name>
<feature type="non-terminal residue" evidence="1">
    <location>
        <position position="1"/>
    </location>
</feature>
<sequence>ISSFEKIKDNIDRTCLPEYTHAIYEGDFAISLAISIHSDVPGLSYRIKIYKNLSFDIFSNELPVSKGDVNHICASESVSKFTEIHNILAFLKNKHVTSPSSNISLASKLIQSSQEEPISNAHLEFISQQLDLH</sequence>
<reference evidence="1" key="1">
    <citation type="submission" date="2014-05" db="EMBL/GenBank/DDBJ databases">
        <authorList>
            <person name="Chronopoulou M."/>
        </authorList>
    </citation>
    <scope>NUCLEOTIDE SEQUENCE</scope>
    <source>
        <tissue evidence="1">Whole organism</tissue>
    </source>
</reference>
<accession>A0A0K2TXZ4</accession>
<dbReference type="EMBL" id="HACA01013482">
    <property type="protein sequence ID" value="CDW30843.1"/>
    <property type="molecule type" value="Transcribed_RNA"/>
</dbReference>
<evidence type="ECO:0000313" key="1">
    <source>
        <dbReference type="EMBL" id="CDW30843.1"/>
    </source>
</evidence>
<proteinExistence type="predicted"/>